<organism evidence="3 4">
    <name type="scientific">Paraphaeosphaeria sporulosa</name>
    <dbReference type="NCBI Taxonomy" id="1460663"/>
    <lineage>
        <taxon>Eukaryota</taxon>
        <taxon>Fungi</taxon>
        <taxon>Dikarya</taxon>
        <taxon>Ascomycota</taxon>
        <taxon>Pezizomycotina</taxon>
        <taxon>Dothideomycetes</taxon>
        <taxon>Pleosporomycetidae</taxon>
        <taxon>Pleosporales</taxon>
        <taxon>Massarineae</taxon>
        <taxon>Didymosphaeriaceae</taxon>
        <taxon>Paraphaeosphaeria</taxon>
    </lineage>
</organism>
<dbReference type="InParanoid" id="A0A177D1M3"/>
<evidence type="ECO:0000256" key="2">
    <source>
        <dbReference type="SAM" id="SignalP"/>
    </source>
</evidence>
<accession>A0A177D1M3</accession>
<evidence type="ECO:0000313" key="4">
    <source>
        <dbReference type="Proteomes" id="UP000077069"/>
    </source>
</evidence>
<feature type="chain" id="PRO_5008058882" evidence="2">
    <location>
        <begin position="20"/>
        <end position="289"/>
    </location>
</feature>
<name>A0A177D1M3_9PLEO</name>
<dbReference type="Proteomes" id="UP000077069">
    <property type="component" value="Unassembled WGS sequence"/>
</dbReference>
<evidence type="ECO:0000256" key="1">
    <source>
        <dbReference type="SAM" id="MobiDB-lite"/>
    </source>
</evidence>
<dbReference type="RefSeq" id="XP_018043502.1">
    <property type="nucleotide sequence ID" value="XM_018179928.1"/>
</dbReference>
<protein>
    <submittedName>
        <fullName evidence="3">Uncharacterized protein</fullName>
    </submittedName>
</protein>
<keyword evidence="4" id="KW-1185">Reference proteome</keyword>
<sequence length="289" mass="32883">MRVLLPILLRAAITIITDSRPSFVSTTETPRGGSVLDLRYIQRFAISLNVAHRFASHAPCIVKREPSIHGPPACSPMEDRDVCSVRRYPSYPRLDQVDRSAEMCSMHECQRQCMDVRRARYWCARSLTGKYDATWLFGDQRLLELSYDRGKSSDEAFGRLGQALVPRKIKGRHLDTAFRGAVQSAGGGHIVTLVPHLDNSSTFEALVYLHEPHTHLDEFGRVFLKIRFVWKRNSTRNFVSVRQSASLDGQCVLHCRSPHVPQSKRQKRAVQDPLLETRHTSMMRMPSTA</sequence>
<gene>
    <name evidence="3" type="ORF">CC84DRAFT_1171736</name>
</gene>
<feature type="signal peptide" evidence="2">
    <location>
        <begin position="1"/>
        <end position="19"/>
    </location>
</feature>
<dbReference type="EMBL" id="KV441548">
    <property type="protein sequence ID" value="OAG13137.1"/>
    <property type="molecule type" value="Genomic_DNA"/>
</dbReference>
<dbReference type="GeneID" id="28763414"/>
<dbReference type="AlphaFoldDB" id="A0A177D1M3"/>
<reference evidence="3 4" key="1">
    <citation type="submission" date="2016-05" db="EMBL/GenBank/DDBJ databases">
        <title>Comparative analysis of secretome profiles of manganese(II)-oxidizing ascomycete fungi.</title>
        <authorList>
            <consortium name="DOE Joint Genome Institute"/>
            <person name="Zeiner C.A."/>
            <person name="Purvine S.O."/>
            <person name="Zink E.M."/>
            <person name="Wu S."/>
            <person name="Pasa-Tolic L."/>
            <person name="Chaput D.L."/>
            <person name="Haridas S."/>
            <person name="Grigoriev I.V."/>
            <person name="Santelli C.M."/>
            <person name="Hansel C.M."/>
        </authorList>
    </citation>
    <scope>NUCLEOTIDE SEQUENCE [LARGE SCALE GENOMIC DNA]</scope>
    <source>
        <strain evidence="3 4">AP3s5-JAC2a</strain>
    </source>
</reference>
<keyword evidence="2" id="KW-0732">Signal</keyword>
<proteinExistence type="predicted"/>
<feature type="region of interest" description="Disordered" evidence="1">
    <location>
        <begin position="259"/>
        <end position="289"/>
    </location>
</feature>
<evidence type="ECO:0000313" key="3">
    <source>
        <dbReference type="EMBL" id="OAG13137.1"/>
    </source>
</evidence>